<reference evidence="4" key="1">
    <citation type="submission" date="2017-06" db="EMBL/GenBank/DDBJ databases">
        <authorList>
            <person name="Varghese N."/>
            <person name="Submissions S."/>
        </authorList>
    </citation>
    <scope>NUCLEOTIDE SEQUENCE [LARGE SCALE GENOMIC DNA]</scope>
    <source>
        <strain evidence="4">JCM 23211</strain>
    </source>
</reference>
<proteinExistence type="predicted"/>
<accession>A0A239IFF4</accession>
<evidence type="ECO:0000259" key="2">
    <source>
        <dbReference type="Pfam" id="PF05171"/>
    </source>
</evidence>
<dbReference type="RefSeq" id="WP_089246855.1">
    <property type="nucleotide sequence ID" value="NZ_FZOW01000007.1"/>
</dbReference>
<dbReference type="Proteomes" id="UP000198327">
    <property type="component" value="Unassembled WGS sequence"/>
</dbReference>
<dbReference type="AlphaFoldDB" id="A0A239IFF4"/>
<dbReference type="SUPFAM" id="SSF144064">
    <property type="entry name" value="Heme iron utilization protein-like"/>
    <property type="match status" value="1"/>
</dbReference>
<protein>
    <submittedName>
        <fullName evidence="3">Putative hemin transport protein</fullName>
    </submittedName>
</protein>
<dbReference type="OrthoDB" id="4370439at2"/>
<evidence type="ECO:0000313" key="3">
    <source>
        <dbReference type="EMBL" id="SNS92269.1"/>
    </source>
</evidence>
<sequence length="347" mass="36692">MPTPPSEGGGGDEQNRPNPGPSAMPAGASRPCGRHSECRCAAALPTSSRKTDLESLLDKPDFAGEMIGGGAAGVTEFLPLLEESVAITVSGPAVMNDVGHYEPPTVMGGPIRTSKSRISLRLNLSRLNCAVATEPDQYLPPTLRLFDTSGFAAHATYLTPRSDRIAFEALRQLTTPPVTDPFEVPASPSTPEQALAVWSGADQIEQFDSILGDGGVTRHAALPSLSSLRYRQIDPTRISGALEHLAYLELPMTMVTVGAGCMQIHHDHLIAARLSGGNLTLASGMCRMMVDLAHVTSCWATVTSGVWGPTSSIEMYDRRGHCSVVFTQTGATDAVVAGVWEEVVASL</sequence>
<dbReference type="Pfam" id="PF05171">
    <property type="entry name" value="HemS"/>
    <property type="match status" value="1"/>
</dbReference>
<dbReference type="Gene3D" id="3.40.1570.10">
    <property type="entry name" value="HemS/ChuS/ChuX like domains"/>
    <property type="match status" value="2"/>
</dbReference>
<evidence type="ECO:0000313" key="4">
    <source>
        <dbReference type="Proteomes" id="UP000198327"/>
    </source>
</evidence>
<organism evidence="3 4">
    <name type="scientific">Rhodococcoides kyotonense</name>
    <dbReference type="NCBI Taxonomy" id="398843"/>
    <lineage>
        <taxon>Bacteria</taxon>
        <taxon>Bacillati</taxon>
        <taxon>Actinomycetota</taxon>
        <taxon>Actinomycetes</taxon>
        <taxon>Mycobacteriales</taxon>
        <taxon>Nocardiaceae</taxon>
        <taxon>Rhodococcoides</taxon>
    </lineage>
</organism>
<feature type="region of interest" description="Disordered" evidence="1">
    <location>
        <begin position="1"/>
        <end position="35"/>
    </location>
</feature>
<dbReference type="InterPro" id="IPR053733">
    <property type="entry name" value="Heme_Transport_Util_sf"/>
</dbReference>
<feature type="domain" description="Haemin-degrading HemS/ChuX" evidence="2">
    <location>
        <begin position="216"/>
        <end position="327"/>
    </location>
</feature>
<evidence type="ECO:0000256" key="1">
    <source>
        <dbReference type="SAM" id="MobiDB-lite"/>
    </source>
</evidence>
<dbReference type="EMBL" id="FZOW01000007">
    <property type="protein sequence ID" value="SNS92269.1"/>
    <property type="molecule type" value="Genomic_DNA"/>
</dbReference>
<dbReference type="InterPro" id="IPR007845">
    <property type="entry name" value="HemS/ChuX_dom"/>
</dbReference>
<dbReference type="GO" id="GO:0006826">
    <property type="term" value="P:iron ion transport"/>
    <property type="evidence" value="ECO:0007669"/>
    <property type="project" value="InterPro"/>
</dbReference>
<keyword evidence="4" id="KW-1185">Reference proteome</keyword>
<name>A0A239IFF4_9NOCA</name>
<gene>
    <name evidence="3" type="ORF">SAMN05421642_10733</name>
</gene>